<keyword evidence="2" id="KW-0614">Plasmid</keyword>
<reference evidence="2 3" key="1">
    <citation type="journal article" date="2009" name="J. Bacteriol.">
        <title>Draft genome sequence of the extremely acidophilic bacterium Acidithiobacillus caldus ATCC 51756 reveals metabolic versatility in the genus Acidithiobacillus.</title>
        <authorList>
            <person name="Valdes J."/>
            <person name="Quatrini R."/>
            <person name="Hallberg K."/>
            <person name="Dopson M."/>
            <person name="Valenzuela P.D."/>
            <person name="Holmes D.S."/>
        </authorList>
    </citation>
    <scope>NUCLEOTIDE SEQUENCE [LARGE SCALE GENOMIC DNA]</scope>
    <source>
        <strain evidence="3">ATCC 51756 / DSM 8584 / KU</strain>
        <plasmid evidence="3">megaPlasmid mpAca1.1</plasmid>
    </source>
</reference>
<feature type="domain" description="Transglycosylase SLT" evidence="1">
    <location>
        <begin position="120"/>
        <end position="227"/>
    </location>
</feature>
<dbReference type="Gene3D" id="1.10.530.10">
    <property type="match status" value="1"/>
</dbReference>
<geneLocation type="plasmid" evidence="3">
    <name>megaPlasmid mpAca1.1</name>
</geneLocation>
<proteinExistence type="predicted"/>
<organism evidence="2 3">
    <name type="scientific">Acidithiobacillus caldus (strain ATCC 51756 / DSM 8584 / KU)</name>
    <dbReference type="NCBI Taxonomy" id="637389"/>
    <lineage>
        <taxon>Bacteria</taxon>
        <taxon>Pseudomonadati</taxon>
        <taxon>Pseudomonadota</taxon>
        <taxon>Acidithiobacillia</taxon>
        <taxon>Acidithiobacillales</taxon>
        <taxon>Acidithiobacillaceae</taxon>
        <taxon>Acidithiobacillus</taxon>
    </lineage>
</organism>
<name>A0A059ZYR4_ACICK</name>
<dbReference type="CDD" id="cd13400">
    <property type="entry name" value="LT_IagB-like"/>
    <property type="match status" value="1"/>
</dbReference>
<dbReference type="eggNOG" id="COG0741">
    <property type="taxonomic scope" value="Bacteria"/>
</dbReference>
<evidence type="ECO:0000313" key="3">
    <source>
        <dbReference type="Proteomes" id="UP000005522"/>
    </source>
</evidence>
<evidence type="ECO:0000313" key="2">
    <source>
        <dbReference type="EMBL" id="AIA56650.1"/>
    </source>
</evidence>
<dbReference type="SUPFAM" id="SSF53955">
    <property type="entry name" value="Lysozyme-like"/>
    <property type="match status" value="1"/>
</dbReference>
<accession>A0A059ZYR4</accession>
<dbReference type="Pfam" id="PF01464">
    <property type="entry name" value="SLT"/>
    <property type="match status" value="1"/>
</dbReference>
<protein>
    <submittedName>
        <fullName evidence="2">Conjugal transfer protein TrbN</fullName>
    </submittedName>
</protein>
<dbReference type="KEGG" id="acz:Acaty_m0077"/>
<dbReference type="EMBL" id="CP005987">
    <property type="protein sequence ID" value="AIA56650.1"/>
    <property type="molecule type" value="Genomic_DNA"/>
</dbReference>
<gene>
    <name evidence="2" type="ORF">Acaty_m0077</name>
</gene>
<evidence type="ECO:0000259" key="1">
    <source>
        <dbReference type="Pfam" id="PF01464"/>
    </source>
</evidence>
<dbReference type="AlphaFoldDB" id="A0A059ZYR4"/>
<dbReference type="RefSeq" id="WP_004868038.1">
    <property type="nucleotide sequence ID" value="NZ_CP005987.1"/>
</dbReference>
<sequence length="256" mass="28034">MFTAHIQQCIAQAAGQYGVSPTAIERRIDEHPDGVGIMGLNRWWLKDLSQPVTAKQLTAHPCQDIAIGAWVLSESESAASAGAVPTVAATAAPPQKTPRLVQQVPGSPQGNGMAAARRCAILASHYYGVPSLLTLSIMRTEDGRPGTISPDANGSYDMGVMQVNSIWLPRLRQMGISRHALIYNACQNVDVGTWILARYVHQFTGPAGMHYAWRHPRAFWDAVGDYNSHTPVYNHAYQKRVAAFYKTIAQRIREGD</sequence>
<dbReference type="HOGENOM" id="CLU_1084280_0_0_6"/>
<dbReference type="InterPro" id="IPR008258">
    <property type="entry name" value="Transglycosylase_SLT_dom_1"/>
</dbReference>
<dbReference type="InterPro" id="IPR023346">
    <property type="entry name" value="Lysozyme-like_dom_sf"/>
</dbReference>
<dbReference type="Proteomes" id="UP000005522">
    <property type="component" value="Plasmid megap mpAca1.1"/>
</dbReference>